<comment type="caution">
    <text evidence="3">The sequence shown here is derived from an EMBL/GenBank/DDBJ whole genome shotgun (WGS) entry which is preliminary data.</text>
</comment>
<dbReference type="GO" id="GO:0009535">
    <property type="term" value="C:chloroplast thylakoid membrane"/>
    <property type="evidence" value="ECO:0007669"/>
    <property type="project" value="TreeGrafter"/>
</dbReference>
<sequence length="306" mass="32141">MLHSHRFLSHFAPFASSPYRPPPHPPLFLRHAASAVPLGVRAAGLRPFLADLSETVVEPEDGSGGVGGPVELPPSSGSAIFAVDDNPTPLQVSTSVLLTGAISVFLFRSLRRRAKRAKELVIVSCFLSDYALVSASGISIGAFCAVGAAPLEAGKPPSPAQALLGGIAAGVIAVILYKFTTTIEASLNRSSDNNNDKVRLKIFAMSIINPLLLSVRALRLLTFCFRTVINGLCYLATFVFGVNSIGLILYAGQLALGSITENPKTSPTSEKDDGQLSKMASAESTANVIESSSSDMPENSDDTKSP</sequence>
<feature type="transmembrane region" description="Helical" evidence="2">
    <location>
        <begin position="228"/>
        <end position="250"/>
    </location>
</feature>
<feature type="compositionally biased region" description="Polar residues" evidence="1">
    <location>
        <begin position="282"/>
        <end position="297"/>
    </location>
</feature>
<organism evidence="3 4">
    <name type="scientific">Ensete ventricosum</name>
    <name type="common">Abyssinian banana</name>
    <name type="synonym">Musa ensete</name>
    <dbReference type="NCBI Taxonomy" id="4639"/>
    <lineage>
        <taxon>Eukaryota</taxon>
        <taxon>Viridiplantae</taxon>
        <taxon>Streptophyta</taxon>
        <taxon>Embryophyta</taxon>
        <taxon>Tracheophyta</taxon>
        <taxon>Spermatophyta</taxon>
        <taxon>Magnoliopsida</taxon>
        <taxon>Liliopsida</taxon>
        <taxon>Zingiberales</taxon>
        <taxon>Musaceae</taxon>
        <taxon>Ensete</taxon>
    </lineage>
</organism>
<dbReference type="PANTHER" id="PTHR35733:SF1">
    <property type="entry name" value="OS02G0307800 PROTEIN"/>
    <property type="match status" value="1"/>
</dbReference>
<feature type="region of interest" description="Disordered" evidence="1">
    <location>
        <begin position="261"/>
        <end position="306"/>
    </location>
</feature>
<dbReference type="PANTHER" id="PTHR35733">
    <property type="entry name" value="OS02G0307800 PROTEIN"/>
    <property type="match status" value="1"/>
</dbReference>
<keyword evidence="2" id="KW-1133">Transmembrane helix</keyword>
<keyword evidence="2" id="KW-0472">Membrane</keyword>
<dbReference type="Pfam" id="PF11282">
    <property type="entry name" value="DUF3082"/>
    <property type="match status" value="1"/>
</dbReference>
<feature type="transmembrane region" description="Helical" evidence="2">
    <location>
        <begin position="120"/>
        <end position="148"/>
    </location>
</feature>
<dbReference type="Proteomes" id="UP000287651">
    <property type="component" value="Unassembled WGS sequence"/>
</dbReference>
<feature type="transmembrane region" description="Helical" evidence="2">
    <location>
        <begin position="160"/>
        <end position="179"/>
    </location>
</feature>
<dbReference type="AlphaFoldDB" id="A0A426ZVK2"/>
<evidence type="ECO:0000256" key="1">
    <source>
        <dbReference type="SAM" id="MobiDB-lite"/>
    </source>
</evidence>
<protein>
    <submittedName>
        <fullName evidence="3">Uncharacterized protein</fullName>
    </submittedName>
</protein>
<accession>A0A426ZVK2</accession>
<proteinExistence type="predicted"/>
<reference evidence="3 4" key="1">
    <citation type="journal article" date="2014" name="Agronomy (Basel)">
        <title>A Draft Genome Sequence for Ensete ventricosum, the Drought-Tolerant Tree Against Hunger.</title>
        <authorList>
            <person name="Harrison J."/>
            <person name="Moore K.A."/>
            <person name="Paszkiewicz K."/>
            <person name="Jones T."/>
            <person name="Grant M."/>
            <person name="Ambacheew D."/>
            <person name="Muzemil S."/>
            <person name="Studholme D.J."/>
        </authorList>
    </citation>
    <scope>NUCLEOTIDE SEQUENCE [LARGE SCALE GENOMIC DNA]</scope>
</reference>
<gene>
    <name evidence="3" type="ORF">B296_00038734</name>
</gene>
<evidence type="ECO:0000256" key="2">
    <source>
        <dbReference type="SAM" id="Phobius"/>
    </source>
</evidence>
<name>A0A426ZVK2_ENSVE</name>
<evidence type="ECO:0000313" key="3">
    <source>
        <dbReference type="EMBL" id="RRT67997.1"/>
    </source>
</evidence>
<feature type="transmembrane region" description="Helical" evidence="2">
    <location>
        <begin position="90"/>
        <end position="108"/>
    </location>
</feature>
<dbReference type="EMBL" id="AMZH03004845">
    <property type="protein sequence ID" value="RRT67997.1"/>
    <property type="molecule type" value="Genomic_DNA"/>
</dbReference>
<evidence type="ECO:0000313" key="4">
    <source>
        <dbReference type="Proteomes" id="UP000287651"/>
    </source>
</evidence>
<keyword evidence="2" id="KW-0812">Transmembrane</keyword>
<dbReference type="InterPro" id="IPR021434">
    <property type="entry name" value="DUF3082"/>
</dbReference>